<name>A0A0H4T0T7_9CHLR</name>
<dbReference type="InterPro" id="IPR009019">
    <property type="entry name" value="KH_sf_prok-type"/>
</dbReference>
<keyword evidence="5 8" id="KW-0687">Ribonucleoprotein</keyword>
<dbReference type="InterPro" id="IPR036419">
    <property type="entry name" value="Ribosomal_S3_C_sf"/>
</dbReference>
<dbReference type="CDD" id="cd02412">
    <property type="entry name" value="KH-II_30S_S3"/>
    <property type="match status" value="1"/>
</dbReference>
<dbReference type="GO" id="GO:0019843">
    <property type="term" value="F:rRNA binding"/>
    <property type="evidence" value="ECO:0007669"/>
    <property type="project" value="UniProtKB-UniRule"/>
</dbReference>
<evidence type="ECO:0000256" key="2">
    <source>
        <dbReference type="ARBA" id="ARBA00022730"/>
    </source>
</evidence>
<dbReference type="PROSITE" id="PS50823">
    <property type="entry name" value="KH_TYPE_2"/>
    <property type="match status" value="1"/>
</dbReference>
<dbReference type="Gene3D" id="3.30.1140.32">
    <property type="entry name" value="Ribosomal protein S3, C-terminal domain"/>
    <property type="match status" value="1"/>
</dbReference>
<evidence type="ECO:0000256" key="7">
    <source>
        <dbReference type="ARBA" id="ARBA00035257"/>
    </source>
</evidence>
<dbReference type="GO" id="GO:0003735">
    <property type="term" value="F:structural constituent of ribosome"/>
    <property type="evidence" value="ECO:0007669"/>
    <property type="project" value="InterPro"/>
</dbReference>
<evidence type="ECO:0000313" key="10">
    <source>
        <dbReference type="EMBL" id="AKQ01138.1"/>
    </source>
</evidence>
<dbReference type="NCBIfam" id="TIGR01009">
    <property type="entry name" value="rpsC_bact"/>
    <property type="match status" value="1"/>
</dbReference>
<dbReference type="HAMAP" id="MF_01309_B">
    <property type="entry name" value="Ribosomal_uS3_B"/>
    <property type="match status" value="1"/>
</dbReference>
<dbReference type="InterPro" id="IPR004044">
    <property type="entry name" value="KH_dom_type_2"/>
</dbReference>
<dbReference type="SUPFAM" id="SSF54821">
    <property type="entry name" value="Ribosomal protein S3 C-terminal domain"/>
    <property type="match status" value="1"/>
</dbReference>
<dbReference type="Pfam" id="PF00189">
    <property type="entry name" value="Ribosomal_S3_C"/>
    <property type="match status" value="1"/>
</dbReference>
<gene>
    <name evidence="8 10" type="primary">rpsC</name>
</gene>
<evidence type="ECO:0000256" key="5">
    <source>
        <dbReference type="ARBA" id="ARBA00023274"/>
    </source>
</evidence>
<keyword evidence="4 8" id="KW-0689">Ribosomal protein</keyword>
<proteinExistence type="inferred from homology"/>
<dbReference type="PROSITE" id="PS50084">
    <property type="entry name" value="KH_TYPE_1"/>
    <property type="match status" value="1"/>
</dbReference>
<dbReference type="InterPro" id="IPR015946">
    <property type="entry name" value="KH_dom-like_a/b"/>
</dbReference>
<dbReference type="PANTHER" id="PTHR11760">
    <property type="entry name" value="30S/40S RIBOSOMAL PROTEIN S3"/>
    <property type="match status" value="1"/>
</dbReference>
<dbReference type="InterPro" id="IPR005704">
    <property type="entry name" value="Ribosomal_uS3_bac-typ"/>
</dbReference>
<dbReference type="Gene3D" id="3.30.300.20">
    <property type="match status" value="1"/>
</dbReference>
<keyword evidence="3 8" id="KW-0694">RNA-binding</keyword>
<dbReference type="AlphaFoldDB" id="A0A0H4T0T7"/>
<dbReference type="Pfam" id="PF07650">
    <property type="entry name" value="KH_2"/>
    <property type="match status" value="1"/>
</dbReference>
<evidence type="ECO:0000256" key="1">
    <source>
        <dbReference type="ARBA" id="ARBA00010761"/>
    </source>
</evidence>
<evidence type="ECO:0000256" key="3">
    <source>
        <dbReference type="ARBA" id="ARBA00022884"/>
    </source>
</evidence>
<feature type="domain" description="KH type-2" evidence="9">
    <location>
        <begin position="39"/>
        <end position="107"/>
    </location>
</feature>
<dbReference type="SMART" id="SM00322">
    <property type="entry name" value="KH"/>
    <property type="match status" value="1"/>
</dbReference>
<dbReference type="InterPro" id="IPR004087">
    <property type="entry name" value="KH_dom"/>
</dbReference>
<evidence type="ECO:0000256" key="4">
    <source>
        <dbReference type="ARBA" id="ARBA00022980"/>
    </source>
</evidence>
<dbReference type="GO" id="GO:0006412">
    <property type="term" value="P:translation"/>
    <property type="evidence" value="ECO:0007669"/>
    <property type="project" value="UniProtKB-UniRule"/>
</dbReference>
<dbReference type="EMBL" id="KT006951">
    <property type="protein sequence ID" value="AKQ01138.1"/>
    <property type="molecule type" value="Genomic_DNA"/>
</dbReference>
<reference evidence="10" key="1">
    <citation type="journal article" date="2015" name="ISME J.">
        <title>Aquifer environment selects for microbial species cohorts in sediment and groundwater.</title>
        <authorList>
            <person name="Hug L.A."/>
            <person name="Thomas B.C."/>
            <person name="Brown C.T."/>
            <person name="Frischkorn K.R."/>
            <person name="Williams K.H."/>
            <person name="Tringe S.G."/>
            <person name="Banfield J.F."/>
        </authorList>
    </citation>
    <scope>NUCLEOTIDE SEQUENCE</scope>
</reference>
<sequence>MGRKVHPIGFRLKFNKTWDGRWFAEGKDYVNRLHQDFEIRRLVHSMAPRAGISKIEVERFPGNVKIQVHTAKPGILIGKKGENVKEIRKALEALVGIKIELDIKEIKEPDLDAQLVAENIADQLQRRISYRRALNRALQQTMRAGAEGVKVEIAGRLGGSDMSRRVWLREGRVPLHTLRADIDYAFAKADTQYSAIGVKVWIYKGEAEFQLEKEPEATEGVYVSE</sequence>
<organism evidence="10">
    <name type="scientific">uncultured Chloroflexi bacterium Rifle_16ft_4_minimus_1477</name>
    <dbReference type="NCBI Taxonomy" id="1665058"/>
    <lineage>
        <taxon>Bacteria</taxon>
        <taxon>Bacillati</taxon>
        <taxon>Chloroflexota</taxon>
        <taxon>environmental samples</taxon>
    </lineage>
</organism>
<accession>A0A0H4T0T7</accession>
<dbReference type="GO" id="GO:0022627">
    <property type="term" value="C:cytosolic small ribosomal subunit"/>
    <property type="evidence" value="ECO:0007669"/>
    <property type="project" value="TreeGrafter"/>
</dbReference>
<comment type="subunit">
    <text evidence="8">Part of the 30S ribosomal subunit. Forms a tight complex with proteins S10 and S14.</text>
</comment>
<keyword evidence="2 8" id="KW-0699">rRNA-binding</keyword>
<dbReference type="InterPro" id="IPR057258">
    <property type="entry name" value="Ribosomal_uS3"/>
</dbReference>
<comment type="function">
    <text evidence="6 8">Binds the lower part of the 30S subunit head. Binds mRNA in the 70S ribosome, positioning it for translation.</text>
</comment>
<dbReference type="GO" id="GO:0003729">
    <property type="term" value="F:mRNA binding"/>
    <property type="evidence" value="ECO:0007669"/>
    <property type="project" value="UniProtKB-UniRule"/>
</dbReference>
<comment type="similarity">
    <text evidence="1 8">Belongs to the universal ribosomal protein uS3 family.</text>
</comment>
<dbReference type="InterPro" id="IPR001351">
    <property type="entry name" value="Ribosomal_uS3_C"/>
</dbReference>
<evidence type="ECO:0000259" key="9">
    <source>
        <dbReference type="PROSITE" id="PS50823"/>
    </source>
</evidence>
<dbReference type="FunFam" id="3.30.300.20:FF:000001">
    <property type="entry name" value="30S ribosomal protein S3"/>
    <property type="match status" value="1"/>
</dbReference>
<evidence type="ECO:0000256" key="8">
    <source>
        <dbReference type="HAMAP-Rule" id="MF_01309"/>
    </source>
</evidence>
<protein>
    <recommendedName>
        <fullName evidence="7 8">Small ribosomal subunit protein uS3</fullName>
    </recommendedName>
</protein>
<dbReference type="PANTHER" id="PTHR11760:SF19">
    <property type="entry name" value="SMALL RIBOSOMAL SUBUNIT PROTEIN US3C"/>
    <property type="match status" value="1"/>
</dbReference>
<dbReference type="SUPFAM" id="SSF54814">
    <property type="entry name" value="Prokaryotic type KH domain (KH-domain type II)"/>
    <property type="match status" value="1"/>
</dbReference>
<evidence type="ECO:0000256" key="6">
    <source>
        <dbReference type="ARBA" id="ARBA00024998"/>
    </source>
</evidence>